<protein>
    <recommendedName>
        <fullName evidence="5">Saposin B-type domain-containing protein</fullName>
    </recommendedName>
</protein>
<comment type="caution">
    <text evidence="6">The sequence shown here is derived from an EMBL/GenBank/DDBJ whole genome shotgun (WGS) entry which is preliminary data.</text>
</comment>
<evidence type="ECO:0000256" key="4">
    <source>
        <dbReference type="SAM" id="SignalP"/>
    </source>
</evidence>
<dbReference type="PROSITE" id="PS50015">
    <property type="entry name" value="SAP_B"/>
    <property type="match status" value="1"/>
</dbReference>
<evidence type="ECO:0000313" key="7">
    <source>
        <dbReference type="Proteomes" id="UP001152747"/>
    </source>
</evidence>
<dbReference type="Proteomes" id="UP001152747">
    <property type="component" value="Unassembled WGS sequence"/>
</dbReference>
<sequence>MVEAPSKMIGLIIFLVVLFIFEVDAGMLCSFCESAIDELEEYLNREEKEVENWVDQFCDKVPIAGSICKDFLNQNIESLIDQIESNHTSEQICEELALC</sequence>
<reference evidence="6" key="1">
    <citation type="submission" date="2022-11" db="EMBL/GenBank/DDBJ databases">
        <authorList>
            <person name="Kikuchi T."/>
        </authorList>
    </citation>
    <scope>NUCLEOTIDE SEQUENCE</scope>
    <source>
        <strain evidence="6">PS1010</strain>
    </source>
</reference>
<dbReference type="SUPFAM" id="SSF47862">
    <property type="entry name" value="Saposin"/>
    <property type="match status" value="1"/>
</dbReference>
<gene>
    <name evidence="6" type="ORF">CAMP_LOCUS2830</name>
</gene>
<evidence type="ECO:0000256" key="2">
    <source>
        <dbReference type="ARBA" id="ARBA00023180"/>
    </source>
</evidence>
<dbReference type="InterPro" id="IPR011001">
    <property type="entry name" value="Saposin-like"/>
</dbReference>
<feature type="signal peptide" evidence="4">
    <location>
        <begin position="1"/>
        <end position="25"/>
    </location>
</feature>
<dbReference type="SMART" id="SM00741">
    <property type="entry name" value="SapB"/>
    <property type="match status" value="1"/>
</dbReference>
<dbReference type="InterPro" id="IPR008139">
    <property type="entry name" value="SaposinB_dom"/>
</dbReference>
<evidence type="ECO:0000256" key="1">
    <source>
        <dbReference type="ARBA" id="ARBA00023157"/>
    </source>
</evidence>
<keyword evidence="1" id="KW-1015">Disulfide bond</keyword>
<feature type="domain" description="Saposin B-type" evidence="5">
    <location>
        <begin position="25"/>
        <end position="99"/>
    </location>
</feature>
<dbReference type="InterPro" id="IPR008138">
    <property type="entry name" value="SapB_2"/>
</dbReference>
<evidence type="ECO:0000256" key="3">
    <source>
        <dbReference type="SAM" id="Coils"/>
    </source>
</evidence>
<accession>A0A9P1I8J0</accession>
<dbReference type="InterPro" id="IPR051428">
    <property type="entry name" value="Sphingo_Act-Surfact_Prot"/>
</dbReference>
<evidence type="ECO:0000313" key="6">
    <source>
        <dbReference type="EMBL" id="CAI5440193.1"/>
    </source>
</evidence>
<evidence type="ECO:0000259" key="5">
    <source>
        <dbReference type="PROSITE" id="PS50015"/>
    </source>
</evidence>
<dbReference type="AlphaFoldDB" id="A0A9P1I8J0"/>
<dbReference type="OrthoDB" id="69496at2759"/>
<keyword evidence="2" id="KW-0325">Glycoprotein</keyword>
<keyword evidence="4" id="KW-0732">Signal</keyword>
<name>A0A9P1I8J0_9PELO</name>
<organism evidence="6 7">
    <name type="scientific">Caenorhabditis angaria</name>
    <dbReference type="NCBI Taxonomy" id="860376"/>
    <lineage>
        <taxon>Eukaryota</taxon>
        <taxon>Metazoa</taxon>
        <taxon>Ecdysozoa</taxon>
        <taxon>Nematoda</taxon>
        <taxon>Chromadorea</taxon>
        <taxon>Rhabditida</taxon>
        <taxon>Rhabditina</taxon>
        <taxon>Rhabditomorpha</taxon>
        <taxon>Rhabditoidea</taxon>
        <taxon>Rhabditidae</taxon>
        <taxon>Peloderinae</taxon>
        <taxon>Caenorhabditis</taxon>
    </lineage>
</organism>
<dbReference type="PANTHER" id="PTHR11480">
    <property type="entry name" value="SAPOSIN-RELATED"/>
    <property type="match status" value="1"/>
</dbReference>
<keyword evidence="3" id="KW-0175">Coiled coil</keyword>
<feature type="coiled-coil region" evidence="3">
    <location>
        <begin position="29"/>
        <end position="56"/>
    </location>
</feature>
<feature type="chain" id="PRO_5040464836" description="Saposin B-type domain-containing protein" evidence="4">
    <location>
        <begin position="26"/>
        <end position="99"/>
    </location>
</feature>
<dbReference type="Gene3D" id="1.10.225.10">
    <property type="entry name" value="Saposin-like"/>
    <property type="match status" value="1"/>
</dbReference>
<keyword evidence="7" id="KW-1185">Reference proteome</keyword>
<dbReference type="EMBL" id="CANHGI010000001">
    <property type="protein sequence ID" value="CAI5440193.1"/>
    <property type="molecule type" value="Genomic_DNA"/>
</dbReference>
<dbReference type="Pfam" id="PF03489">
    <property type="entry name" value="SapB_2"/>
    <property type="match status" value="1"/>
</dbReference>
<proteinExistence type="predicted"/>